<evidence type="ECO:0000256" key="6">
    <source>
        <dbReference type="ARBA" id="ARBA00023211"/>
    </source>
</evidence>
<dbReference type="PANTHER" id="PTHR12992:SF11">
    <property type="entry name" value="MITOCHONDRIAL COENZYME A DIPHOSPHATASE NUDT8"/>
    <property type="match status" value="1"/>
</dbReference>
<comment type="cofactor">
    <cofactor evidence="1">
        <name>Mn(2+)</name>
        <dbReference type="ChEBI" id="CHEBI:29035"/>
    </cofactor>
</comment>
<organism evidence="8 9">
    <name type="scientific">Vreelandella olivaria</name>
    <dbReference type="NCBI Taxonomy" id="390919"/>
    <lineage>
        <taxon>Bacteria</taxon>
        <taxon>Pseudomonadati</taxon>
        <taxon>Pseudomonadota</taxon>
        <taxon>Gammaproteobacteria</taxon>
        <taxon>Oceanospirillales</taxon>
        <taxon>Halomonadaceae</taxon>
        <taxon>Vreelandella</taxon>
    </lineage>
</organism>
<sequence length="124" mass="14090">MLEKLRKRLQQLTPQRLDHIVMPEAAVLLPIVERPVPTLLFTRRASHLSTHSGQVAFPGGKREPFDADLYATALREAEEEIALDPALVQPLGRLSDVISLHGIRVTPWWALFRRIYPWLPTPAN</sequence>
<dbReference type="InterPro" id="IPR045121">
    <property type="entry name" value="CoAse"/>
</dbReference>
<accession>A0ABM7GFA9</accession>
<dbReference type="PROSITE" id="PS51462">
    <property type="entry name" value="NUDIX"/>
    <property type="match status" value="1"/>
</dbReference>
<dbReference type="EMBL" id="AP019416">
    <property type="protein sequence ID" value="BBI49400.1"/>
    <property type="molecule type" value="Genomic_DNA"/>
</dbReference>
<keyword evidence="4" id="KW-0378">Hydrolase</keyword>
<evidence type="ECO:0000256" key="2">
    <source>
        <dbReference type="ARBA" id="ARBA00001946"/>
    </source>
</evidence>
<name>A0ABM7GFA9_9GAMM</name>
<evidence type="ECO:0000256" key="3">
    <source>
        <dbReference type="ARBA" id="ARBA00022723"/>
    </source>
</evidence>
<dbReference type="Pfam" id="PF00293">
    <property type="entry name" value="NUDIX"/>
    <property type="match status" value="1"/>
</dbReference>
<dbReference type="InterPro" id="IPR015797">
    <property type="entry name" value="NUDIX_hydrolase-like_dom_sf"/>
</dbReference>
<dbReference type="InterPro" id="IPR000086">
    <property type="entry name" value="NUDIX_hydrolase_dom"/>
</dbReference>
<comment type="cofactor">
    <cofactor evidence="2">
        <name>Mg(2+)</name>
        <dbReference type="ChEBI" id="CHEBI:18420"/>
    </cofactor>
</comment>
<reference evidence="9" key="1">
    <citation type="journal article" date="2019" name="Microbiol. Resour. Announc.">
        <title>Complete Genome Sequence of Halomonas olivaria, a Moderately Halophilic Bacterium Isolated from Olive Processing Effluents, Obtained by Nanopore Sequencing.</title>
        <authorList>
            <person name="Nagata S."/>
            <person name="Ii K.M."/>
            <person name="Tsukimi T."/>
            <person name="Miura M.C."/>
            <person name="Galipon J."/>
            <person name="Arakawa K."/>
        </authorList>
    </citation>
    <scope>NUCLEOTIDE SEQUENCE [LARGE SCALE GENOMIC DNA]</scope>
    <source>
        <strain evidence="9">TYRC17</strain>
    </source>
</reference>
<dbReference type="CDD" id="cd03426">
    <property type="entry name" value="NUDIX_CoAse_Nudt7"/>
    <property type="match status" value="1"/>
</dbReference>
<evidence type="ECO:0000259" key="7">
    <source>
        <dbReference type="PROSITE" id="PS51462"/>
    </source>
</evidence>
<keyword evidence="6" id="KW-0464">Manganese</keyword>
<keyword evidence="3" id="KW-0479">Metal-binding</keyword>
<dbReference type="PANTHER" id="PTHR12992">
    <property type="entry name" value="NUDIX HYDROLASE"/>
    <property type="match status" value="1"/>
</dbReference>
<dbReference type="SUPFAM" id="SSF55811">
    <property type="entry name" value="Nudix"/>
    <property type="match status" value="1"/>
</dbReference>
<keyword evidence="5" id="KW-0460">Magnesium</keyword>
<feature type="domain" description="Nudix hydrolase" evidence="7">
    <location>
        <begin position="22"/>
        <end position="124"/>
    </location>
</feature>
<gene>
    <name evidence="8" type="ORF">HORIV_18210</name>
</gene>
<evidence type="ECO:0000256" key="5">
    <source>
        <dbReference type="ARBA" id="ARBA00022842"/>
    </source>
</evidence>
<keyword evidence="9" id="KW-1185">Reference proteome</keyword>
<evidence type="ECO:0000256" key="4">
    <source>
        <dbReference type="ARBA" id="ARBA00022801"/>
    </source>
</evidence>
<evidence type="ECO:0000256" key="1">
    <source>
        <dbReference type="ARBA" id="ARBA00001936"/>
    </source>
</evidence>
<evidence type="ECO:0000313" key="9">
    <source>
        <dbReference type="Proteomes" id="UP000289555"/>
    </source>
</evidence>
<protein>
    <recommendedName>
        <fullName evidence="7">Nudix hydrolase domain-containing protein</fullName>
    </recommendedName>
</protein>
<proteinExistence type="predicted"/>
<dbReference type="Gene3D" id="3.90.79.10">
    <property type="entry name" value="Nucleoside Triphosphate Pyrophosphohydrolase"/>
    <property type="match status" value="1"/>
</dbReference>
<dbReference type="Proteomes" id="UP000289555">
    <property type="component" value="Chromosome"/>
</dbReference>
<evidence type="ECO:0000313" key="8">
    <source>
        <dbReference type="EMBL" id="BBI49400.1"/>
    </source>
</evidence>